<reference evidence="7 8" key="1">
    <citation type="submission" date="2019-07" db="EMBL/GenBank/DDBJ databases">
        <authorList>
            <person name="Li J."/>
        </authorList>
    </citation>
    <scope>NUCLEOTIDE SEQUENCE [LARGE SCALE GENOMIC DNA]</scope>
    <source>
        <strain evidence="7 8">TKL69</strain>
    </source>
</reference>
<keyword evidence="4 6" id="KW-1133">Transmembrane helix</keyword>
<keyword evidence="8" id="KW-1185">Reference proteome</keyword>
<feature type="transmembrane region" description="Helical" evidence="6">
    <location>
        <begin position="102"/>
        <end position="120"/>
    </location>
</feature>
<comment type="subcellular location">
    <subcellularLocation>
        <location evidence="1">Cell membrane</location>
        <topology evidence="1">Multi-pass membrane protein</topology>
    </subcellularLocation>
</comment>
<feature type="transmembrane region" description="Helical" evidence="6">
    <location>
        <begin position="148"/>
        <end position="168"/>
    </location>
</feature>
<feature type="transmembrane region" description="Helical" evidence="6">
    <location>
        <begin position="78"/>
        <end position="96"/>
    </location>
</feature>
<proteinExistence type="predicted"/>
<dbReference type="Pfam" id="PF02588">
    <property type="entry name" value="YitT_membrane"/>
    <property type="match status" value="1"/>
</dbReference>
<dbReference type="GO" id="GO:0005886">
    <property type="term" value="C:plasma membrane"/>
    <property type="evidence" value="ECO:0007669"/>
    <property type="project" value="UniProtKB-SubCell"/>
</dbReference>
<evidence type="ECO:0000256" key="3">
    <source>
        <dbReference type="ARBA" id="ARBA00022692"/>
    </source>
</evidence>
<evidence type="ECO:0000256" key="4">
    <source>
        <dbReference type="ARBA" id="ARBA00022989"/>
    </source>
</evidence>
<gene>
    <name evidence="7" type="ORF">FN924_09170</name>
</gene>
<dbReference type="RefSeq" id="WP_143893801.1">
    <property type="nucleotide sequence ID" value="NZ_CP041666.1"/>
</dbReference>
<evidence type="ECO:0000256" key="1">
    <source>
        <dbReference type="ARBA" id="ARBA00004651"/>
    </source>
</evidence>
<name>A0A516KG02_9BACI</name>
<dbReference type="OrthoDB" id="2182285at2"/>
<dbReference type="InterPro" id="IPR051461">
    <property type="entry name" value="UPF0750_membrane"/>
</dbReference>
<accession>A0A516KG02</accession>
<sequence>MNDFLYKYGYVTAGSFLQGLAMAVFLFPHSIPSGGSAGIAVLLNYWFNMPLSFALWLVNFSLLVAAIYWLGNASAIGTMYAITITSISVHICSNMISPFNVWIDLIIGAIILGNGIGMLLKQNVSNGGMGVMALIVTKYRHIPPGKPLLFFNGSVFILTGTIIAWQIIVQALICQWISTKVVDDIHTEKRSFHWLRLLISKLQRT</sequence>
<dbReference type="AlphaFoldDB" id="A0A516KG02"/>
<evidence type="ECO:0000256" key="2">
    <source>
        <dbReference type="ARBA" id="ARBA00022475"/>
    </source>
</evidence>
<feature type="transmembrane region" description="Helical" evidence="6">
    <location>
        <begin position="53"/>
        <end position="71"/>
    </location>
</feature>
<keyword evidence="5 6" id="KW-0472">Membrane</keyword>
<evidence type="ECO:0000313" key="8">
    <source>
        <dbReference type="Proteomes" id="UP000315215"/>
    </source>
</evidence>
<dbReference type="InterPro" id="IPR003740">
    <property type="entry name" value="YitT"/>
</dbReference>
<evidence type="ECO:0000313" key="7">
    <source>
        <dbReference type="EMBL" id="QDP40332.1"/>
    </source>
</evidence>
<protein>
    <submittedName>
        <fullName evidence="7">YitT family protein</fullName>
    </submittedName>
</protein>
<keyword evidence="3 6" id="KW-0812">Transmembrane</keyword>
<organism evidence="7 8">
    <name type="scientific">Radiobacillus deserti</name>
    <dbReference type="NCBI Taxonomy" id="2594883"/>
    <lineage>
        <taxon>Bacteria</taxon>
        <taxon>Bacillati</taxon>
        <taxon>Bacillota</taxon>
        <taxon>Bacilli</taxon>
        <taxon>Bacillales</taxon>
        <taxon>Bacillaceae</taxon>
        <taxon>Radiobacillus</taxon>
    </lineage>
</organism>
<evidence type="ECO:0000256" key="6">
    <source>
        <dbReference type="SAM" id="Phobius"/>
    </source>
</evidence>
<keyword evidence="2" id="KW-1003">Cell membrane</keyword>
<dbReference type="PANTHER" id="PTHR33545:SF9">
    <property type="entry name" value="UPF0750 MEMBRANE PROTEIN YITE"/>
    <property type="match status" value="1"/>
</dbReference>
<dbReference type="KEGG" id="aqt:FN924_09170"/>
<dbReference type="Proteomes" id="UP000315215">
    <property type="component" value="Chromosome"/>
</dbReference>
<dbReference type="EMBL" id="CP041666">
    <property type="protein sequence ID" value="QDP40332.1"/>
    <property type="molecule type" value="Genomic_DNA"/>
</dbReference>
<evidence type="ECO:0000256" key="5">
    <source>
        <dbReference type="ARBA" id="ARBA00023136"/>
    </source>
</evidence>
<dbReference type="PANTHER" id="PTHR33545">
    <property type="entry name" value="UPF0750 MEMBRANE PROTEIN YITT-RELATED"/>
    <property type="match status" value="1"/>
</dbReference>